<protein>
    <submittedName>
        <fullName evidence="2">Uncharacterized protein</fullName>
    </submittedName>
</protein>
<dbReference type="Proteomes" id="UP000481339">
    <property type="component" value="Unassembled WGS sequence"/>
</dbReference>
<proteinExistence type="predicted"/>
<dbReference type="AlphaFoldDB" id="A0A7C8BN24"/>
<keyword evidence="1" id="KW-0472">Membrane</keyword>
<name>A0A7C8BN24_9MICO</name>
<dbReference type="RefSeq" id="WP_158036559.1">
    <property type="nucleotide sequence ID" value="NZ_BAAAZV010000011.1"/>
</dbReference>
<feature type="transmembrane region" description="Helical" evidence="1">
    <location>
        <begin position="105"/>
        <end position="127"/>
    </location>
</feature>
<feature type="transmembrane region" description="Helical" evidence="1">
    <location>
        <begin position="82"/>
        <end position="99"/>
    </location>
</feature>
<keyword evidence="1" id="KW-1133">Transmembrane helix</keyword>
<reference evidence="2 3" key="1">
    <citation type="submission" date="2019-09" db="EMBL/GenBank/DDBJ databases">
        <title>Phylogeny of genus Pseudoclavibacter and closely related genus.</title>
        <authorList>
            <person name="Li Y."/>
        </authorList>
    </citation>
    <scope>NUCLEOTIDE SEQUENCE [LARGE SCALE GENOMIC DNA]</scope>
    <source>
        <strain evidence="2 3">JCM 16921</strain>
    </source>
</reference>
<dbReference type="EMBL" id="WBKA01000005">
    <property type="protein sequence ID" value="KAB1631706.1"/>
    <property type="molecule type" value="Genomic_DNA"/>
</dbReference>
<dbReference type="OrthoDB" id="9906857at2"/>
<feature type="transmembrane region" description="Helical" evidence="1">
    <location>
        <begin position="25"/>
        <end position="43"/>
    </location>
</feature>
<accession>A0A7C8BN24</accession>
<comment type="caution">
    <text evidence="2">The sequence shown here is derived from an EMBL/GenBank/DDBJ whole genome shotgun (WGS) entry which is preliminary data.</text>
</comment>
<gene>
    <name evidence="2" type="ORF">F8O02_07120</name>
</gene>
<feature type="transmembrane region" description="Helical" evidence="1">
    <location>
        <begin position="49"/>
        <end position="70"/>
    </location>
</feature>
<evidence type="ECO:0000313" key="3">
    <source>
        <dbReference type="Proteomes" id="UP000481339"/>
    </source>
</evidence>
<sequence>MTEQHDGTSANEETDGRDRWPGTAISLWCGGSILLPLVVLRFIPGAEAWSVGWFAYALPVAVIVGGILWGRRARTLRQIWQVPAVLVVVAAVAALLYLGRISWTVAGFIVLETAVVAMIGVFVGTSLRRLRDL</sequence>
<keyword evidence="3" id="KW-1185">Reference proteome</keyword>
<organism evidence="2 3">
    <name type="scientific">Pseudoclavibacter caeni</name>
    <dbReference type="NCBI Taxonomy" id="908846"/>
    <lineage>
        <taxon>Bacteria</taxon>
        <taxon>Bacillati</taxon>
        <taxon>Actinomycetota</taxon>
        <taxon>Actinomycetes</taxon>
        <taxon>Micrococcales</taxon>
        <taxon>Microbacteriaceae</taxon>
        <taxon>Pseudoclavibacter</taxon>
    </lineage>
</organism>
<keyword evidence="1" id="KW-0812">Transmembrane</keyword>
<evidence type="ECO:0000256" key="1">
    <source>
        <dbReference type="SAM" id="Phobius"/>
    </source>
</evidence>
<evidence type="ECO:0000313" key="2">
    <source>
        <dbReference type="EMBL" id="KAB1631706.1"/>
    </source>
</evidence>